<evidence type="ECO:0000313" key="3">
    <source>
        <dbReference type="Proteomes" id="UP000192247"/>
    </source>
</evidence>
<reference evidence="2 3" key="1">
    <citation type="journal article" date="2017" name="Gigascience">
        <title>Draft genome of the honey bee ectoparasitic mite, Tropilaelaps mercedesae, is shaped by the parasitic life history.</title>
        <authorList>
            <person name="Dong X."/>
            <person name="Armstrong S.D."/>
            <person name="Xia D."/>
            <person name="Makepeace B.L."/>
            <person name="Darby A.C."/>
            <person name="Kadowaki T."/>
        </authorList>
    </citation>
    <scope>NUCLEOTIDE SEQUENCE [LARGE SCALE GENOMIC DNA]</scope>
    <source>
        <strain evidence="2">Wuxi-XJTLU</strain>
    </source>
</reference>
<keyword evidence="3" id="KW-1185">Reference proteome</keyword>
<dbReference type="Proteomes" id="UP000192247">
    <property type="component" value="Unassembled WGS sequence"/>
</dbReference>
<evidence type="ECO:0000256" key="1">
    <source>
        <dbReference type="SAM" id="SignalP"/>
    </source>
</evidence>
<comment type="caution">
    <text evidence="2">The sequence shown here is derived from an EMBL/GenBank/DDBJ whole genome shotgun (WGS) entry which is preliminary data.</text>
</comment>
<keyword evidence="1" id="KW-0732">Signal</keyword>
<protein>
    <submittedName>
        <fullName evidence="2">Uncharacterized protein</fullName>
    </submittedName>
</protein>
<dbReference type="EMBL" id="MNPL01005172">
    <property type="protein sequence ID" value="OQR76198.1"/>
    <property type="molecule type" value="Genomic_DNA"/>
</dbReference>
<proteinExistence type="predicted"/>
<feature type="chain" id="PRO_5012732112" evidence="1">
    <location>
        <begin position="23"/>
        <end position="851"/>
    </location>
</feature>
<name>A0A1V9XS58_9ACAR</name>
<feature type="signal peptide" evidence="1">
    <location>
        <begin position="1"/>
        <end position="22"/>
    </location>
</feature>
<dbReference type="AlphaFoldDB" id="A0A1V9XS58"/>
<organism evidence="2 3">
    <name type="scientific">Tropilaelaps mercedesae</name>
    <dbReference type="NCBI Taxonomy" id="418985"/>
    <lineage>
        <taxon>Eukaryota</taxon>
        <taxon>Metazoa</taxon>
        <taxon>Ecdysozoa</taxon>
        <taxon>Arthropoda</taxon>
        <taxon>Chelicerata</taxon>
        <taxon>Arachnida</taxon>
        <taxon>Acari</taxon>
        <taxon>Parasitiformes</taxon>
        <taxon>Mesostigmata</taxon>
        <taxon>Gamasina</taxon>
        <taxon>Dermanyssoidea</taxon>
        <taxon>Laelapidae</taxon>
        <taxon>Tropilaelaps</taxon>
    </lineage>
</organism>
<dbReference type="InParanoid" id="A0A1V9XS58"/>
<evidence type="ECO:0000313" key="2">
    <source>
        <dbReference type="EMBL" id="OQR76198.1"/>
    </source>
</evidence>
<sequence length="851" mass="91951">MARFHLHLLLLQGWCLALLARGGPIHHSDHSASLNITLSADSSTKPTALLVKQLITTSFVETMPAFLATQSARLELVNGNPCYTVETLDHTEVGNLMARKTCWCMTVIEVPVTPSPMNKPPMAIATATATPVYTTTVTVFANSVIEAVFESMKGPHDKLTTSSRHRFKPKMKSSISWLGPSSSSPDNELGSSTWIPENIISPSWPTNTLVNDASIDPSQSLISGIDPSWNSSTLTIIEPTATLALSSLEPFTDVLASPSWKVANWDSSEIISSGGMQLSLPLEPSVGEESASYRWSELPTPVLGTIELTDESSIASTDGKNVLSTGTSVSIFGEVATPEMPVDNTTGTLTLDTEPSPSIAGASDLFSSRSGNIDSENLTAEPTSLTTLSTINLINTWDVVATSQLSYRSVGDVTEWSQEGTPILSTVTEWYQEGSPILSTATYASSADWETDESRVPPLWSSKGDSSDLRFFATPPWAHNSSLVTESDSESTWKIETPTLALDIMSSTGGEPPGSETIPCSPLGSEAFRPLLASQNTSNQSSIYGDEITTDSIIKTPLPILSTTDEFKILPSLTANPTYVSAILLPISPSIIGTALATMDTSSAHDVETWVTSSGISLEASSSGFPTSRLSATSSVNEARLTGSPAAGFSITPSSNLLPSISTNVPVEGSYINVSWYTTILSSEKSSTSVSTWTHTIQATFVPTPTNKPPISSFAPDFSNTTKPPPREQDPHYWIQTELRIPVGVNSTDTPALVKNLAFLYERAYAYQYRRQRRFARPTSIKLIHVIIDYKDRNITLVYVLYHRGRLVPAIEAVETIRVVRKADMEKTLKHGVIVKAKLKEKEDLARHPKL</sequence>
<accession>A0A1V9XS58</accession>
<gene>
    <name evidence="2" type="ORF">BIW11_03125</name>
</gene>